<evidence type="ECO:0000313" key="3">
    <source>
        <dbReference type="EMBL" id="PWI74933.1"/>
    </source>
</evidence>
<feature type="region of interest" description="Disordered" evidence="1">
    <location>
        <begin position="325"/>
        <end position="344"/>
    </location>
</feature>
<name>A0A2U3EKA8_PURLI</name>
<dbReference type="EMBL" id="LCWV01000003">
    <property type="protein sequence ID" value="PWI74933.1"/>
    <property type="molecule type" value="Genomic_DNA"/>
</dbReference>
<accession>A0A2U3EKA8</accession>
<gene>
    <name evidence="3" type="ORF">PCL_08247</name>
    <name evidence="2" type="ORF">Purlil1_3236</name>
</gene>
<reference evidence="2 5" key="4">
    <citation type="journal article" date="2024" name="Microbiol. Resour. Announc.">
        <title>Genome annotations for the ascomycete fungi Trichoderma harzianum, Trichoderma aggressivum, and Purpureocillium lilacinum.</title>
        <authorList>
            <person name="Beijen E.P.W."/>
            <person name="Ohm R.A."/>
        </authorList>
    </citation>
    <scope>NUCLEOTIDE SEQUENCE [LARGE SCALE GENOMIC DNA]</scope>
    <source>
        <strain evidence="2 5">CBS 150709</strain>
    </source>
</reference>
<sequence length="344" mass="37222">MFHAENTDDATRVYKSNNPIHVSVLATVPLSQKKERVMMASLEIRADSSLAREIQMSSSAVIGEVRSGVRAGAEKWRAPLLPEELAVEFSDETIDVDCKRIPIQTTDTRTGLDCFATVSSAAGRPSAATATPLASSPSTCAQATGLPCYLLAAGPSKRAPETTPETNQRPALTPRAGGGSHWLAYNKPPPATTSHICSPADCVRGGGCWLIERSIHQMLVYAGVTVLVYFTWIWPHQQDKRSLVEPSRNPRVLKIWASYSRIVKFVYKDKDMVKDKDKDMSPAASRRVAAALKPCIHPFHHGTGNPGLCDALCVPCSDAPSLPSLPPSRAMQLARDVSPPHCTS</sequence>
<protein>
    <submittedName>
        <fullName evidence="3">Uncharacterized protein</fullName>
    </submittedName>
</protein>
<comment type="caution">
    <text evidence="3">The sequence shown here is derived from an EMBL/GenBank/DDBJ whole genome shotgun (WGS) entry which is preliminary data.</text>
</comment>
<evidence type="ECO:0000313" key="5">
    <source>
        <dbReference type="Proteomes" id="UP001287286"/>
    </source>
</evidence>
<evidence type="ECO:0000256" key="1">
    <source>
        <dbReference type="SAM" id="MobiDB-lite"/>
    </source>
</evidence>
<organism evidence="3 4">
    <name type="scientific">Purpureocillium lilacinum</name>
    <name type="common">Paecilomyces lilacinus</name>
    <dbReference type="NCBI Taxonomy" id="33203"/>
    <lineage>
        <taxon>Eukaryota</taxon>
        <taxon>Fungi</taxon>
        <taxon>Dikarya</taxon>
        <taxon>Ascomycota</taxon>
        <taxon>Pezizomycotina</taxon>
        <taxon>Sordariomycetes</taxon>
        <taxon>Hypocreomycetidae</taxon>
        <taxon>Hypocreales</taxon>
        <taxon>Ophiocordycipitaceae</taxon>
        <taxon>Purpureocillium</taxon>
    </lineage>
</organism>
<reference evidence="3 4" key="2">
    <citation type="journal article" date="2016" name="Front. Microbiol.">
        <title>Genome and transcriptome sequences reveal the specific parasitism of the nematophagous Purpureocillium lilacinum 36-1.</title>
        <authorList>
            <person name="Xie J."/>
            <person name="Li S."/>
            <person name="Mo C."/>
            <person name="Xiao X."/>
            <person name="Peng D."/>
            <person name="Wang G."/>
            <person name="Xiao Y."/>
        </authorList>
    </citation>
    <scope>NUCLEOTIDE SEQUENCE [LARGE SCALE GENOMIC DNA]</scope>
    <source>
        <strain evidence="3 4">36-1</strain>
    </source>
</reference>
<proteinExistence type="predicted"/>
<feature type="region of interest" description="Disordered" evidence="1">
    <location>
        <begin position="156"/>
        <end position="184"/>
    </location>
</feature>
<reference evidence="3" key="1">
    <citation type="submission" date="2015-05" db="EMBL/GenBank/DDBJ databases">
        <authorList>
            <person name="Wang D.B."/>
            <person name="Wang M."/>
        </authorList>
    </citation>
    <scope>NUCLEOTIDE SEQUENCE</scope>
    <source>
        <strain evidence="3">36-1</strain>
    </source>
</reference>
<dbReference type="EMBL" id="JAWRVI010000008">
    <property type="protein sequence ID" value="KAK4092615.1"/>
    <property type="molecule type" value="Genomic_DNA"/>
</dbReference>
<evidence type="ECO:0000313" key="2">
    <source>
        <dbReference type="EMBL" id="KAK4092615.1"/>
    </source>
</evidence>
<dbReference type="Proteomes" id="UP001287286">
    <property type="component" value="Unassembled WGS sequence"/>
</dbReference>
<dbReference type="AlphaFoldDB" id="A0A2U3EKA8"/>
<keyword evidence="5" id="KW-1185">Reference proteome</keyword>
<dbReference type="Proteomes" id="UP000245956">
    <property type="component" value="Unassembled WGS sequence"/>
</dbReference>
<evidence type="ECO:0000313" key="4">
    <source>
        <dbReference type="Proteomes" id="UP000245956"/>
    </source>
</evidence>
<reference evidence="2" key="3">
    <citation type="submission" date="2023-11" db="EMBL/GenBank/DDBJ databases">
        <authorList>
            <person name="Beijen E."/>
            <person name="Ohm R.A."/>
        </authorList>
    </citation>
    <scope>NUCLEOTIDE SEQUENCE</scope>
    <source>
        <strain evidence="2">CBS 150709</strain>
    </source>
</reference>